<feature type="transmembrane region" description="Helical" evidence="1">
    <location>
        <begin position="171"/>
        <end position="190"/>
    </location>
</feature>
<keyword evidence="1" id="KW-0812">Transmembrane</keyword>
<keyword evidence="1" id="KW-0472">Membrane</keyword>
<dbReference type="Proteomes" id="UP000240481">
    <property type="component" value="Unassembled WGS sequence"/>
</dbReference>
<dbReference type="EMBL" id="PYLZ01000008">
    <property type="protein sequence ID" value="PSW23408.1"/>
    <property type="molecule type" value="Genomic_DNA"/>
</dbReference>
<gene>
    <name evidence="2" type="ORF">C9I94_14870</name>
</gene>
<comment type="caution">
    <text evidence="2">The sequence shown here is derived from an EMBL/GenBank/DDBJ whole genome shotgun (WGS) entry which is preliminary data.</text>
</comment>
<dbReference type="AlphaFoldDB" id="A0A0J8VCA1"/>
<feature type="transmembrane region" description="Helical" evidence="1">
    <location>
        <begin position="34"/>
        <end position="55"/>
    </location>
</feature>
<accession>A0A0J8VCA1</accession>
<organism evidence="2 3">
    <name type="scientific">Photobacterium swingsii</name>
    <dbReference type="NCBI Taxonomy" id="680026"/>
    <lineage>
        <taxon>Bacteria</taxon>
        <taxon>Pseudomonadati</taxon>
        <taxon>Pseudomonadota</taxon>
        <taxon>Gammaproteobacteria</taxon>
        <taxon>Vibrionales</taxon>
        <taxon>Vibrionaceae</taxon>
        <taxon>Photobacterium</taxon>
    </lineage>
</organism>
<name>A0A0J8VCA1_9GAMM</name>
<protein>
    <submittedName>
        <fullName evidence="2">Uncharacterized protein</fullName>
    </submittedName>
</protein>
<keyword evidence="3" id="KW-1185">Reference proteome</keyword>
<evidence type="ECO:0000313" key="2">
    <source>
        <dbReference type="EMBL" id="PSW23408.1"/>
    </source>
</evidence>
<dbReference type="OrthoDB" id="6985487at2"/>
<evidence type="ECO:0000313" key="3">
    <source>
        <dbReference type="Proteomes" id="UP000240481"/>
    </source>
</evidence>
<proteinExistence type="predicted"/>
<dbReference type="RefSeq" id="WP_048898275.1">
    <property type="nucleotide sequence ID" value="NZ_AP024852.1"/>
</dbReference>
<sequence>MSDFKDNIESLVQLKAKLDKAIELGSKNLFTQMLTLLLFISLIPGGYFISISYLWTVTKAQSDLNQIVDNIEIRRNILKSTLSEVELCIDSRKDNHELASWYCENALESYKSQSKSWPSERRNQLINRLAYEGIKIDIEYYLESNGLSLHKAKRSKSKEEVMLSYLMKKNSLYFVVFSIALIGGGILYMFHVKRRT</sequence>
<reference evidence="2 3" key="1">
    <citation type="submission" date="2018-01" db="EMBL/GenBank/DDBJ databases">
        <title>Whole genome sequencing of Histamine producing bacteria.</title>
        <authorList>
            <person name="Butler K."/>
        </authorList>
    </citation>
    <scope>NUCLEOTIDE SEQUENCE [LARGE SCALE GENOMIC DNA]</scope>
    <source>
        <strain evidence="2 3">DSM 24669</strain>
    </source>
</reference>
<keyword evidence="1" id="KW-1133">Transmembrane helix</keyword>
<evidence type="ECO:0000256" key="1">
    <source>
        <dbReference type="SAM" id="Phobius"/>
    </source>
</evidence>